<accession>A0A315YG17</accession>
<dbReference type="SUPFAM" id="SSF63817">
    <property type="entry name" value="Sortase"/>
    <property type="match status" value="1"/>
</dbReference>
<dbReference type="Proteomes" id="UP000245720">
    <property type="component" value="Unassembled WGS sequence"/>
</dbReference>
<comment type="caution">
    <text evidence="1">The sequence shown here is derived from an EMBL/GenBank/DDBJ whole genome shotgun (WGS) entry which is preliminary data.</text>
</comment>
<organism evidence="1 2">
    <name type="scientific">Ruminococcus flavefaciens</name>
    <dbReference type="NCBI Taxonomy" id="1265"/>
    <lineage>
        <taxon>Bacteria</taxon>
        <taxon>Bacillati</taxon>
        <taxon>Bacillota</taxon>
        <taxon>Clostridia</taxon>
        <taxon>Eubacteriales</taxon>
        <taxon>Oscillospiraceae</taxon>
        <taxon>Ruminococcus</taxon>
    </lineage>
</organism>
<dbReference type="Gene3D" id="2.40.260.10">
    <property type="entry name" value="Sortase"/>
    <property type="match status" value="1"/>
</dbReference>
<dbReference type="InterPro" id="IPR023365">
    <property type="entry name" value="Sortase_dom-sf"/>
</dbReference>
<sequence>MKKKTILRILAAVSAAALLLGGAYLLTKDDFRQKLKETEIKPYMPTPTVLLALDEASETETTTTTTTSITVETAEHTTEAAITTASPELSAEVRHSLIDSAQSLNSAYPNALGWLYIPDTVISYPIMQSDDNDYYLSHAYDGTYLKAGSVFLDYRCEGRFRNPINIVYAHNMKNGSMFAQVTNFKNDSYFESHKYGWLATPETVYRIDFFSCAVADWHDSLYEGDTPVAEWVPHICDKSVVGREITYSDDDRFISLSTCSYEFQNARTILTGKLVETKEA</sequence>
<proteinExistence type="predicted"/>
<name>A0A315YG17_RUMFL</name>
<protein>
    <submittedName>
        <fullName evidence="1">Sortase B</fullName>
    </submittedName>
</protein>
<dbReference type="InterPro" id="IPR009835">
    <property type="entry name" value="SrtB"/>
</dbReference>
<dbReference type="CDD" id="cd05826">
    <property type="entry name" value="Sortase_B"/>
    <property type="match status" value="1"/>
</dbReference>
<evidence type="ECO:0000313" key="1">
    <source>
        <dbReference type="EMBL" id="PWJ09890.1"/>
    </source>
</evidence>
<reference evidence="1 2" key="1">
    <citation type="submission" date="2018-05" db="EMBL/GenBank/DDBJ databases">
        <title>The Hungate 1000. A catalogue of reference genomes from the rumen microbiome.</title>
        <authorList>
            <person name="Kelly W."/>
        </authorList>
    </citation>
    <scope>NUCLEOTIDE SEQUENCE [LARGE SCALE GENOMIC DNA]</scope>
    <source>
        <strain evidence="1 2">SAb67</strain>
    </source>
</reference>
<dbReference type="AlphaFoldDB" id="A0A315YG17"/>
<evidence type="ECO:0000313" key="2">
    <source>
        <dbReference type="Proteomes" id="UP000245720"/>
    </source>
</evidence>
<dbReference type="EMBL" id="QGDI01000018">
    <property type="protein sequence ID" value="PWJ09890.1"/>
    <property type="molecule type" value="Genomic_DNA"/>
</dbReference>
<dbReference type="NCBIfam" id="TIGR03064">
    <property type="entry name" value="sortase_srtB"/>
    <property type="match status" value="1"/>
</dbReference>
<gene>
    <name evidence="1" type="ORF">IE37_03324</name>
</gene>
<dbReference type="RefSeq" id="WP_109727982.1">
    <property type="nucleotide sequence ID" value="NZ_QGDI01000018.1"/>
</dbReference>
<dbReference type="OrthoDB" id="9806013at2"/>